<dbReference type="HOGENOM" id="CLU_048465_0_0_1"/>
<evidence type="ECO:0000313" key="1">
    <source>
        <dbReference type="EMBL" id="EKM56554.1"/>
    </source>
</evidence>
<dbReference type="AlphaFoldDB" id="K5WC36"/>
<dbReference type="InterPro" id="IPR032675">
    <property type="entry name" value="LRR_dom_sf"/>
</dbReference>
<evidence type="ECO:0000313" key="2">
    <source>
        <dbReference type="Proteomes" id="UP000008370"/>
    </source>
</evidence>
<protein>
    <recommendedName>
        <fullName evidence="3">F-box domain-containing protein</fullName>
    </recommendedName>
</protein>
<reference evidence="1 2" key="1">
    <citation type="journal article" date="2012" name="BMC Genomics">
        <title>Comparative genomics of the white-rot fungi, Phanerochaete carnosa and P. chrysosporium, to elucidate the genetic basis of the distinct wood types they colonize.</title>
        <authorList>
            <person name="Suzuki H."/>
            <person name="MacDonald J."/>
            <person name="Syed K."/>
            <person name="Salamov A."/>
            <person name="Hori C."/>
            <person name="Aerts A."/>
            <person name="Henrissat B."/>
            <person name="Wiebenga A."/>
            <person name="vanKuyk P.A."/>
            <person name="Barry K."/>
            <person name="Lindquist E."/>
            <person name="LaButti K."/>
            <person name="Lapidus A."/>
            <person name="Lucas S."/>
            <person name="Coutinho P."/>
            <person name="Gong Y."/>
            <person name="Samejima M."/>
            <person name="Mahadevan R."/>
            <person name="Abou-Zaid M."/>
            <person name="de Vries R.P."/>
            <person name="Igarashi K."/>
            <person name="Yadav J.S."/>
            <person name="Grigoriev I.V."/>
            <person name="Master E.R."/>
        </authorList>
    </citation>
    <scope>NUCLEOTIDE SEQUENCE [LARGE SCALE GENOMIC DNA]</scope>
    <source>
        <strain evidence="1 2">HHB-10118-sp</strain>
    </source>
</reference>
<dbReference type="EMBL" id="JH930471">
    <property type="protein sequence ID" value="EKM56554.1"/>
    <property type="molecule type" value="Genomic_DNA"/>
</dbReference>
<evidence type="ECO:0008006" key="3">
    <source>
        <dbReference type="Google" id="ProtNLM"/>
    </source>
</evidence>
<dbReference type="OrthoDB" id="3235026at2759"/>
<dbReference type="GeneID" id="18907827"/>
<organism evidence="1 2">
    <name type="scientific">Phanerochaete carnosa (strain HHB-10118-sp)</name>
    <name type="common">White-rot fungus</name>
    <name type="synonym">Peniophora carnosa</name>
    <dbReference type="NCBI Taxonomy" id="650164"/>
    <lineage>
        <taxon>Eukaryota</taxon>
        <taxon>Fungi</taxon>
        <taxon>Dikarya</taxon>
        <taxon>Basidiomycota</taxon>
        <taxon>Agaricomycotina</taxon>
        <taxon>Agaricomycetes</taxon>
        <taxon>Polyporales</taxon>
        <taxon>Phanerochaetaceae</taxon>
        <taxon>Phanerochaete</taxon>
    </lineage>
</organism>
<dbReference type="Proteomes" id="UP000008370">
    <property type="component" value="Unassembled WGS sequence"/>
</dbReference>
<name>K5WC36_PHACS</name>
<accession>K5WC36</accession>
<proteinExistence type="predicted"/>
<sequence length="455" mass="51056">MQLNTRLSYWDELPAEMKYTIAEHLDSYDIRKFSRLSHETYALAIPSLYKDVNLRGSRSMRSFLDSVPDEYCRHVRTLSVDLSMDSLFSPLRATTALADLLTRCPRLEELALSIPGSLQPRIIPCFTHLHALRKLCITNCGRDENTPLGERLVVSIAATIPRLIHLELDRICRSAIHAPELVGAYPFIPVLMGDESIPAHPLLGNSLSLPSLLRIPTLRVMRIRGTHLGDERWATTPVQCQLDILEIGSCCYESPDFNRTCAERIMDATAHSVTELHLSSPLSYDPIHMRHLKHLRSLHISPLLPVEHLAESLASLSRCPITALSLTCHEDDLAEEYVALDEFVNLCADRPSEQFYSELRSVSLRTVADLFESSPPLSPKFDFEVKQLSAGATSALQRLQRCLEQAPDAGIEEELCNVPPCAFTLPRATGRPIGDLVMSEGKQWIDSRWCEVTVI</sequence>
<gene>
    <name evidence="1" type="ORF">PHACADRAFT_118361</name>
</gene>
<dbReference type="InParanoid" id="K5WC36"/>
<dbReference type="SUPFAM" id="SSF52047">
    <property type="entry name" value="RNI-like"/>
    <property type="match status" value="1"/>
</dbReference>
<dbReference type="RefSeq" id="XP_007394399.1">
    <property type="nucleotide sequence ID" value="XM_007394337.1"/>
</dbReference>
<keyword evidence="2" id="KW-1185">Reference proteome</keyword>
<dbReference type="KEGG" id="pco:PHACADRAFT_118361"/>
<dbReference type="Gene3D" id="3.80.10.10">
    <property type="entry name" value="Ribonuclease Inhibitor"/>
    <property type="match status" value="1"/>
</dbReference>